<keyword evidence="1" id="KW-0732">Signal</keyword>
<feature type="signal peptide" evidence="1">
    <location>
        <begin position="1"/>
        <end position="33"/>
    </location>
</feature>
<evidence type="ECO:0000256" key="1">
    <source>
        <dbReference type="SAM" id="SignalP"/>
    </source>
</evidence>
<evidence type="ECO:0000313" key="3">
    <source>
        <dbReference type="Proteomes" id="UP000654075"/>
    </source>
</evidence>
<organism evidence="2 3">
    <name type="scientific">Polarella glacialis</name>
    <name type="common">Dinoflagellate</name>
    <dbReference type="NCBI Taxonomy" id="89957"/>
    <lineage>
        <taxon>Eukaryota</taxon>
        <taxon>Sar</taxon>
        <taxon>Alveolata</taxon>
        <taxon>Dinophyceae</taxon>
        <taxon>Suessiales</taxon>
        <taxon>Suessiaceae</taxon>
        <taxon>Polarella</taxon>
    </lineage>
</organism>
<dbReference type="AlphaFoldDB" id="A0A813G4Y4"/>
<accession>A0A813G4Y4</accession>
<comment type="caution">
    <text evidence="2">The sequence shown here is derived from an EMBL/GenBank/DDBJ whole genome shotgun (WGS) entry which is preliminary data.</text>
</comment>
<feature type="chain" id="PRO_5032396319" description="V-type proton ATPase subunit a" evidence="1">
    <location>
        <begin position="34"/>
        <end position="126"/>
    </location>
</feature>
<protein>
    <recommendedName>
        <fullName evidence="4">V-type proton ATPase subunit a</fullName>
    </recommendedName>
</protein>
<proteinExistence type="predicted"/>
<evidence type="ECO:0008006" key="4">
    <source>
        <dbReference type="Google" id="ProtNLM"/>
    </source>
</evidence>
<evidence type="ECO:0000313" key="2">
    <source>
        <dbReference type="EMBL" id="CAE8617911.1"/>
    </source>
</evidence>
<gene>
    <name evidence="2" type="ORF">PGLA1383_LOCUS35568</name>
</gene>
<name>A0A813G4Y4_POLGL</name>
<dbReference type="Proteomes" id="UP000654075">
    <property type="component" value="Unassembled WGS sequence"/>
</dbReference>
<keyword evidence="3" id="KW-1185">Reference proteome</keyword>
<reference evidence="2" key="1">
    <citation type="submission" date="2021-02" db="EMBL/GenBank/DDBJ databases">
        <authorList>
            <person name="Dougan E. K."/>
            <person name="Rhodes N."/>
            <person name="Thang M."/>
            <person name="Chan C."/>
        </authorList>
    </citation>
    <scope>NUCLEOTIDE SEQUENCE</scope>
</reference>
<sequence>MMIMSFPLGYYNCAQVIQMFFGFLLLVFNGVQEEQEGIEADQTDEKPAFDTANSASDIGDVDLLPALVLQTNKILIMSFPLGYYNCAQVIQMFFGFLLLVFNGVQEGIEADQTDEKPAVDTDHRPP</sequence>
<dbReference type="EMBL" id="CAJNNV010026333">
    <property type="protein sequence ID" value="CAE8617911.1"/>
    <property type="molecule type" value="Genomic_DNA"/>
</dbReference>